<gene>
    <name evidence="1" type="ORF">L6164_031457</name>
</gene>
<accession>A0ACB9LFH9</accession>
<keyword evidence="2" id="KW-1185">Reference proteome</keyword>
<evidence type="ECO:0000313" key="2">
    <source>
        <dbReference type="Proteomes" id="UP000828941"/>
    </source>
</evidence>
<sequence length="649" mass="71597">MEINNTILCAVTIAIFLFNFHIPISQAQQEYTNNQLSNCGNPTNATLGNACNSVNSCLSYLTFRSRSPYNTTAAIASLLNSSTDAMSAANDFSGGADEVIPETPNLIVPVNCSCTGSGLYYQHNSSYVLKRNETYLSVSGSAFQWLTTCQALMAQNTYGERDLRPGDNLRVPLRCACPTSKQTQAGFKYLITYMISQGETISSIAQQFGIDYRSVLDANMLSGTTIFFDTPIMVPLRQEPNRTQLVTATPPPPPSPVPSGDGDSDSSTKWVIVGIAVGAGLVVILGIFVFFYCLHRRRQSQSPGAKKVSVSEIDTTNKNLFDSSTNESWSVSLNGLRDAVDSLTVYKFEELQKATNFFSEKNRIKGSIYRASFKGDDAAIKELKGDVSGEINILKRINHTNIIRLSGFCVHKGNTYLVYEFAENGSLDDWLHSNKHENSTTLNWKRRVQIAYDVADALNYLHNYTNPVHIHKNLNSGNVLLDSNFRAKVSNFGLARTVDEEEGGFQLTRHVIGTRGYMAPEYTEHGIIAPKMDVFAFGVVILELLSGREAIVGEQMLVASISEPLEGDDKRDKLGAFMDPMLGSEYPLDLANSLAQLAKRCVLQDQNSRPTVSEVLMTLSKIQSTTLDWDPSEEIQRSRSVSQVPMADR</sequence>
<proteinExistence type="predicted"/>
<protein>
    <submittedName>
        <fullName evidence="1">Uncharacterized protein</fullName>
    </submittedName>
</protein>
<name>A0ACB9LFH9_BAUVA</name>
<organism evidence="1 2">
    <name type="scientific">Bauhinia variegata</name>
    <name type="common">Purple orchid tree</name>
    <name type="synonym">Phanera variegata</name>
    <dbReference type="NCBI Taxonomy" id="167791"/>
    <lineage>
        <taxon>Eukaryota</taxon>
        <taxon>Viridiplantae</taxon>
        <taxon>Streptophyta</taxon>
        <taxon>Embryophyta</taxon>
        <taxon>Tracheophyta</taxon>
        <taxon>Spermatophyta</taxon>
        <taxon>Magnoliopsida</taxon>
        <taxon>eudicotyledons</taxon>
        <taxon>Gunneridae</taxon>
        <taxon>Pentapetalae</taxon>
        <taxon>rosids</taxon>
        <taxon>fabids</taxon>
        <taxon>Fabales</taxon>
        <taxon>Fabaceae</taxon>
        <taxon>Cercidoideae</taxon>
        <taxon>Cercideae</taxon>
        <taxon>Bauhiniinae</taxon>
        <taxon>Bauhinia</taxon>
    </lineage>
</organism>
<comment type="caution">
    <text evidence="1">The sequence shown here is derived from an EMBL/GenBank/DDBJ whole genome shotgun (WGS) entry which is preliminary data.</text>
</comment>
<evidence type="ECO:0000313" key="1">
    <source>
        <dbReference type="EMBL" id="KAI4308375.1"/>
    </source>
</evidence>
<dbReference type="Proteomes" id="UP000828941">
    <property type="component" value="Chromosome 12"/>
</dbReference>
<reference evidence="1 2" key="1">
    <citation type="journal article" date="2022" name="DNA Res.">
        <title>Chromosomal-level genome assembly of the orchid tree Bauhinia variegata (Leguminosae; Cercidoideae) supports the allotetraploid origin hypothesis of Bauhinia.</title>
        <authorList>
            <person name="Zhong Y."/>
            <person name="Chen Y."/>
            <person name="Zheng D."/>
            <person name="Pang J."/>
            <person name="Liu Y."/>
            <person name="Luo S."/>
            <person name="Meng S."/>
            <person name="Qian L."/>
            <person name="Wei D."/>
            <person name="Dai S."/>
            <person name="Zhou R."/>
        </authorList>
    </citation>
    <scope>NUCLEOTIDE SEQUENCE [LARGE SCALE GENOMIC DNA]</scope>
    <source>
        <strain evidence="1">BV-YZ2020</strain>
    </source>
</reference>
<dbReference type="EMBL" id="CM039437">
    <property type="protein sequence ID" value="KAI4308375.1"/>
    <property type="molecule type" value="Genomic_DNA"/>
</dbReference>